<reference evidence="2" key="2">
    <citation type="submission" date="2012-05" db="EMBL/GenBank/DDBJ databases">
        <title>Annotation of the Genome Sequence of Fusarium oxysporum HDV247.</title>
        <authorList>
            <consortium name="The Broad Institute Genomics Platform"/>
            <person name="Ma L.-J."/>
            <person name="Corby-Kistler H."/>
            <person name="Broz K."/>
            <person name="Gale L.R."/>
            <person name="Jonkers W."/>
            <person name="O'Donnell K."/>
            <person name="Ploetz R."/>
            <person name="Steinberg C."/>
            <person name="Schwartz D.C."/>
            <person name="VanEtten H."/>
            <person name="Zhou S."/>
            <person name="Young S.K."/>
            <person name="Zeng Q."/>
            <person name="Gargeya S."/>
            <person name="Fitzgerald M."/>
            <person name="Abouelleil A."/>
            <person name="Alvarado L."/>
            <person name="Chapman S.B."/>
            <person name="Gainer-Dewar J."/>
            <person name="Goldberg J."/>
            <person name="Griggs A."/>
            <person name="Gujja S."/>
            <person name="Hansen M."/>
            <person name="Howarth C."/>
            <person name="Imamovic A."/>
            <person name="Ireland A."/>
            <person name="Larimer J."/>
            <person name="McCowan C."/>
            <person name="Murphy C."/>
            <person name="Pearson M."/>
            <person name="Poon T.W."/>
            <person name="Priest M."/>
            <person name="Roberts A."/>
            <person name="Saif S."/>
            <person name="Shea T."/>
            <person name="Sykes S."/>
            <person name="Wortman J."/>
            <person name="Nusbaum C."/>
            <person name="Birren B."/>
        </authorList>
    </citation>
    <scope>NUCLEOTIDE SEQUENCE</scope>
    <source>
        <strain evidence="2">HDV247</strain>
    </source>
</reference>
<gene>
    <name evidence="2" type="ORF">FOVG_06966</name>
</gene>
<feature type="compositionally biased region" description="Acidic residues" evidence="1">
    <location>
        <begin position="100"/>
        <end position="112"/>
    </location>
</feature>
<name>W9PT81_FUSOX</name>
<dbReference type="HOGENOM" id="CLU_1835253_0_0_1"/>
<sequence length="140" mass="16058">MPGGDKDGNLSLYSHVLSLNHLDPTQPNPAQLNSTQLDAQANRYRFKFDKARRVTMPRPSEECPIPSANNSQTISSDFLDDVNGRLIEWLKQEATNSEYESSEEDTSSDEEGPENKSHGFFGRMAHRLKKWFTHHYHHED</sequence>
<reference evidence="2" key="1">
    <citation type="submission" date="2011-10" db="EMBL/GenBank/DDBJ databases">
        <title>The Genome Sequence of Fusarium oxysporum HDV247.</title>
        <authorList>
            <consortium name="The Broad Institute Genome Sequencing Platform"/>
            <person name="Ma L.-J."/>
            <person name="Gale L.R."/>
            <person name="Schwartz D.C."/>
            <person name="Zhou S."/>
            <person name="Corby-Kistler H."/>
            <person name="Young S.K."/>
            <person name="Zeng Q."/>
            <person name="Gargeya S."/>
            <person name="Fitzgerald M."/>
            <person name="Haas B."/>
            <person name="Abouelleil A."/>
            <person name="Alvarado L."/>
            <person name="Arachchi H.M."/>
            <person name="Berlin A."/>
            <person name="Brown A."/>
            <person name="Chapman S.B."/>
            <person name="Chen Z."/>
            <person name="Dunbar C."/>
            <person name="Freedman E."/>
            <person name="Gearin G."/>
            <person name="Goldberg J."/>
            <person name="Griggs A."/>
            <person name="Gujja S."/>
            <person name="Heiman D."/>
            <person name="Howarth C."/>
            <person name="Larson L."/>
            <person name="Lui A."/>
            <person name="MacDonald P.J.P."/>
            <person name="Montmayeur A."/>
            <person name="Murphy C."/>
            <person name="Neiman D."/>
            <person name="Pearson M."/>
            <person name="Priest M."/>
            <person name="Roberts A."/>
            <person name="Saif S."/>
            <person name="Shea T."/>
            <person name="Shenoy N."/>
            <person name="Sisk P."/>
            <person name="Stolte C."/>
            <person name="Sykes S."/>
            <person name="Wortman J."/>
            <person name="Nusbaum C."/>
            <person name="Birren B."/>
        </authorList>
    </citation>
    <scope>NUCLEOTIDE SEQUENCE [LARGE SCALE GENOMIC DNA]</scope>
    <source>
        <strain evidence="2">HDV247</strain>
    </source>
</reference>
<feature type="region of interest" description="Disordered" evidence="1">
    <location>
        <begin position="92"/>
        <end position="120"/>
    </location>
</feature>
<evidence type="ECO:0000256" key="1">
    <source>
        <dbReference type="SAM" id="MobiDB-lite"/>
    </source>
</evidence>
<proteinExistence type="predicted"/>
<evidence type="ECO:0000313" key="2">
    <source>
        <dbReference type="EMBL" id="EXA46236.1"/>
    </source>
</evidence>
<dbReference type="EMBL" id="JH650971">
    <property type="protein sequence ID" value="EXA46236.1"/>
    <property type="molecule type" value="Genomic_DNA"/>
</dbReference>
<accession>W9PT81</accession>
<protein>
    <submittedName>
        <fullName evidence="2">Uncharacterized protein</fullName>
    </submittedName>
</protein>
<organism evidence="2">
    <name type="scientific">Fusarium oxysporum f. sp. pisi HDV247</name>
    <dbReference type="NCBI Taxonomy" id="1080344"/>
    <lineage>
        <taxon>Eukaryota</taxon>
        <taxon>Fungi</taxon>
        <taxon>Dikarya</taxon>
        <taxon>Ascomycota</taxon>
        <taxon>Pezizomycotina</taxon>
        <taxon>Sordariomycetes</taxon>
        <taxon>Hypocreomycetidae</taxon>
        <taxon>Hypocreales</taxon>
        <taxon>Nectriaceae</taxon>
        <taxon>Fusarium</taxon>
        <taxon>Fusarium oxysporum species complex</taxon>
    </lineage>
</organism>
<dbReference type="AlphaFoldDB" id="W9PT81"/>
<feature type="compositionally biased region" description="Polar residues" evidence="1">
    <location>
        <begin position="67"/>
        <end position="76"/>
    </location>
</feature>
<feature type="region of interest" description="Disordered" evidence="1">
    <location>
        <begin position="50"/>
        <end position="76"/>
    </location>
</feature>
<dbReference type="OrthoDB" id="5090991at2759"/>
<dbReference type="Proteomes" id="UP000030751">
    <property type="component" value="Unassembled WGS sequence"/>
</dbReference>